<feature type="compositionally biased region" description="Basic and acidic residues" evidence="2">
    <location>
        <begin position="219"/>
        <end position="235"/>
    </location>
</feature>
<dbReference type="GO" id="GO:0005634">
    <property type="term" value="C:nucleus"/>
    <property type="evidence" value="ECO:0007669"/>
    <property type="project" value="InterPro"/>
</dbReference>
<name>A0A1Y1KHA8_PHOPY</name>
<protein>
    <recommendedName>
        <fullName evidence="3">ZAD domain-containing protein</fullName>
    </recommendedName>
</protein>
<reference evidence="4" key="1">
    <citation type="journal article" date="2016" name="Sci. Rep.">
        <title>Molecular characterization of firefly nuptial gifts: a multi-omics approach sheds light on postcopulatory sexual selection.</title>
        <authorList>
            <person name="Al-Wathiqui N."/>
            <person name="Fallon T.R."/>
            <person name="South A."/>
            <person name="Weng J.K."/>
            <person name="Lewis S.M."/>
        </authorList>
    </citation>
    <scope>NUCLEOTIDE SEQUENCE</scope>
</reference>
<evidence type="ECO:0000256" key="2">
    <source>
        <dbReference type="SAM" id="MobiDB-lite"/>
    </source>
</evidence>
<accession>A0A1Y1KHA8</accession>
<proteinExistence type="predicted"/>
<organism evidence="4">
    <name type="scientific">Photinus pyralis</name>
    <name type="common">Common eastern firefly</name>
    <name type="synonym">Lampyris pyralis</name>
    <dbReference type="NCBI Taxonomy" id="7054"/>
    <lineage>
        <taxon>Eukaryota</taxon>
        <taxon>Metazoa</taxon>
        <taxon>Ecdysozoa</taxon>
        <taxon>Arthropoda</taxon>
        <taxon>Hexapoda</taxon>
        <taxon>Insecta</taxon>
        <taxon>Pterygota</taxon>
        <taxon>Neoptera</taxon>
        <taxon>Endopterygota</taxon>
        <taxon>Coleoptera</taxon>
        <taxon>Polyphaga</taxon>
        <taxon>Elateriformia</taxon>
        <taxon>Elateroidea</taxon>
        <taxon>Lampyridae</taxon>
        <taxon>Lampyrinae</taxon>
        <taxon>Photinus</taxon>
    </lineage>
</organism>
<keyword evidence="1" id="KW-0479">Metal-binding</keyword>
<feature type="region of interest" description="Disordered" evidence="2">
    <location>
        <begin position="366"/>
        <end position="385"/>
    </location>
</feature>
<dbReference type="PROSITE" id="PS51915">
    <property type="entry name" value="ZAD"/>
    <property type="match status" value="1"/>
</dbReference>
<feature type="region of interest" description="Disordered" evidence="2">
    <location>
        <begin position="299"/>
        <end position="329"/>
    </location>
</feature>
<evidence type="ECO:0000256" key="1">
    <source>
        <dbReference type="PROSITE-ProRule" id="PRU01263"/>
    </source>
</evidence>
<dbReference type="Pfam" id="PF07776">
    <property type="entry name" value="zf-AD"/>
    <property type="match status" value="1"/>
</dbReference>
<feature type="domain" description="ZAD" evidence="3">
    <location>
        <begin position="3"/>
        <end position="78"/>
    </location>
</feature>
<keyword evidence="1" id="KW-0863">Zinc-finger</keyword>
<feature type="binding site" evidence="1">
    <location>
        <position position="5"/>
    </location>
    <ligand>
        <name>Zn(2+)</name>
        <dbReference type="ChEBI" id="CHEBI:29105"/>
    </ligand>
</feature>
<feature type="binding site" evidence="1">
    <location>
        <position position="54"/>
    </location>
    <ligand>
        <name>Zn(2+)</name>
        <dbReference type="ChEBI" id="CHEBI:29105"/>
    </ligand>
</feature>
<dbReference type="SMART" id="SM00868">
    <property type="entry name" value="zf-AD"/>
    <property type="match status" value="1"/>
</dbReference>
<keyword evidence="1" id="KW-0862">Zinc</keyword>
<feature type="binding site" evidence="1">
    <location>
        <position position="8"/>
    </location>
    <ligand>
        <name>Zn(2+)</name>
        <dbReference type="ChEBI" id="CHEBI:29105"/>
    </ligand>
</feature>
<dbReference type="Gene3D" id="3.40.1800.20">
    <property type="match status" value="1"/>
</dbReference>
<feature type="compositionally biased region" description="Low complexity" evidence="2">
    <location>
        <begin position="302"/>
        <end position="311"/>
    </location>
</feature>
<evidence type="ECO:0000313" key="4">
    <source>
        <dbReference type="EMBL" id="JAV59781.1"/>
    </source>
</evidence>
<dbReference type="AlphaFoldDB" id="A0A1Y1KHA8"/>
<dbReference type="SUPFAM" id="SSF57716">
    <property type="entry name" value="Glucocorticoid receptor-like (DNA-binding domain)"/>
    <property type="match status" value="1"/>
</dbReference>
<feature type="binding site" evidence="1">
    <location>
        <position position="51"/>
    </location>
    <ligand>
        <name>Zn(2+)</name>
        <dbReference type="ChEBI" id="CHEBI:29105"/>
    </ligand>
</feature>
<dbReference type="InterPro" id="IPR012934">
    <property type="entry name" value="Znf_AD"/>
</dbReference>
<dbReference type="EMBL" id="GEZM01086105">
    <property type="protein sequence ID" value="JAV59781.1"/>
    <property type="molecule type" value="Transcribed_RNA"/>
</dbReference>
<sequence>MRYFCRLCSTTEKIIDVYHSQLESGEQLRNYIRLASGIEILWNDPISRMVCHRCCEIAVKLHKYRSNAVANDKLLKEKYGQPYTAPITDKDELLSAASRIFNLSDIGTMKDDADPLELLNTYISNKSARNGKGTKVNVENVSKVKESVTIKPSTLSPPNQTRVNALDNFKDKTTSAIENDKAVVPLNNAIKYIPKPHSVVKCDIPKAIRSRSITPNADTEVHKSNTINSHDDKGTPRLSQSEIHTYAHPSVKQLFKEYQSIQLPKEVFSSDVSPRISIDPTEVSDWYTQQLQNLKDKLKTISSSNSNPLSSSDDEDVSRPRLRKRKHQRIIDCSDSEGDDEWLPFKIQAQDVKSTKPTRLVISNSNATARSPETSPQIPNCSNVTSDSNYTVVNRSNPPKQPGSAALKLKIMKHLPPRKPTNTESKEFLASEPNTRVLQSLLTSNDQTLANLYTDFSKYGINIENSEPPIHYENEGESTSSLTDMVLEAIVGQKPEAIKPVEATVTVNKVNDDIICISDDENDAVDQKKANSASFINSNEEKMIHSLLKKHLNHRLAKESQTFHPNDSIIHRTKTNLIALPNMVGELRRYKMPIDLKHSVGNVAHFENNLNHNPRPTLDKWSIEECTNISLVKIPSCTTQTANLLNNGVATNARNSKPLGSSLWNQMFVDRITNAIKNKCNDISSNLGKSNQVTPNLVKSNQQVTANTGQPSHITSNLITNAIRDKNVTSVISPCVDNDVNRQKPIILNGSNSLSLHSLLYSEKTNVDRSPDPAARSNSTISPLLQNYLQANTVPSNCLTPPRENSENLTATIIQPPKDVPQGDMTSKIRVKNMSELL</sequence>
<evidence type="ECO:0000259" key="3">
    <source>
        <dbReference type="PROSITE" id="PS51915"/>
    </source>
</evidence>
<feature type="region of interest" description="Disordered" evidence="2">
    <location>
        <begin position="215"/>
        <end position="238"/>
    </location>
</feature>
<dbReference type="GO" id="GO:0008270">
    <property type="term" value="F:zinc ion binding"/>
    <property type="evidence" value="ECO:0007669"/>
    <property type="project" value="UniProtKB-UniRule"/>
</dbReference>